<name>L7CGU5_RHOBT</name>
<sequence length="40" mass="4498">MAFWRFFGAGTSLGGSAVQTQPLRSHFLFLMERWLALPVA</sequence>
<dbReference type="PATRIC" id="fig|993516.3.peg.3008"/>
<dbReference type="AlphaFoldDB" id="L7CGU5"/>
<organism evidence="1 2">
    <name type="scientific">Rhodopirellula baltica SWK14</name>
    <dbReference type="NCBI Taxonomy" id="993516"/>
    <lineage>
        <taxon>Bacteria</taxon>
        <taxon>Pseudomonadati</taxon>
        <taxon>Planctomycetota</taxon>
        <taxon>Planctomycetia</taxon>
        <taxon>Pirellulales</taxon>
        <taxon>Pirellulaceae</taxon>
        <taxon>Rhodopirellula</taxon>
    </lineage>
</organism>
<reference evidence="1 2" key="1">
    <citation type="journal article" date="2013" name="Mar. Genomics">
        <title>Expression of sulfatases in Rhodopirellula baltica and the diversity of sulfatases in the genus Rhodopirellula.</title>
        <authorList>
            <person name="Wegner C.E."/>
            <person name="Richter-Heitmann T."/>
            <person name="Klindworth A."/>
            <person name="Klockow C."/>
            <person name="Richter M."/>
            <person name="Achstetter T."/>
            <person name="Glockner F.O."/>
            <person name="Harder J."/>
        </authorList>
    </citation>
    <scope>NUCLEOTIDE SEQUENCE [LARGE SCALE GENOMIC DNA]</scope>
    <source>
        <strain evidence="1 2">SWK14</strain>
    </source>
</reference>
<accession>L7CGU5</accession>
<evidence type="ECO:0000313" key="2">
    <source>
        <dbReference type="Proteomes" id="UP000010959"/>
    </source>
</evidence>
<comment type="caution">
    <text evidence="1">The sequence shown here is derived from an EMBL/GenBank/DDBJ whole genome shotgun (WGS) entry which is preliminary data.</text>
</comment>
<evidence type="ECO:0000313" key="1">
    <source>
        <dbReference type="EMBL" id="ELP33238.1"/>
    </source>
</evidence>
<dbReference type="Proteomes" id="UP000010959">
    <property type="component" value="Unassembled WGS sequence"/>
</dbReference>
<gene>
    <name evidence="1" type="ORF">RBSWK_02829</name>
</gene>
<protein>
    <submittedName>
        <fullName evidence="1">Uncharacterized protein</fullName>
    </submittedName>
</protein>
<dbReference type="EMBL" id="AMWG01000070">
    <property type="protein sequence ID" value="ELP33238.1"/>
    <property type="molecule type" value="Genomic_DNA"/>
</dbReference>
<proteinExistence type="predicted"/>